<evidence type="ECO:0000313" key="4">
    <source>
        <dbReference type="Proteomes" id="UP000694403"/>
    </source>
</evidence>
<keyword evidence="4" id="KW-1185">Reference proteome</keyword>
<keyword evidence="2" id="KW-0067">ATP-binding</keyword>
<protein>
    <submittedName>
        <fullName evidence="3">Uncharacterized protein</fullName>
    </submittedName>
</protein>
<keyword evidence="1" id="KW-0547">Nucleotide-binding</keyword>
<dbReference type="Gene3D" id="3.40.850.10">
    <property type="entry name" value="Kinesin motor domain"/>
    <property type="match status" value="1"/>
</dbReference>
<dbReference type="AlphaFoldDB" id="A0A8C3SDX3"/>
<dbReference type="PANTHER" id="PTHR47117">
    <property type="entry name" value="STAR-RELATED LIPID TRANSFER PROTEIN 9"/>
    <property type="match status" value="1"/>
</dbReference>
<accession>A0A8C3SDX3</accession>
<organism evidence="3 4">
    <name type="scientific">Chelydra serpentina</name>
    <name type="common">Snapping turtle</name>
    <name type="synonym">Testudo serpentina</name>
    <dbReference type="NCBI Taxonomy" id="8475"/>
    <lineage>
        <taxon>Eukaryota</taxon>
        <taxon>Metazoa</taxon>
        <taxon>Chordata</taxon>
        <taxon>Craniata</taxon>
        <taxon>Vertebrata</taxon>
        <taxon>Euteleostomi</taxon>
        <taxon>Archelosauria</taxon>
        <taxon>Testudinata</taxon>
        <taxon>Testudines</taxon>
        <taxon>Cryptodira</taxon>
        <taxon>Durocryptodira</taxon>
        <taxon>Americhelydia</taxon>
        <taxon>Chelydroidea</taxon>
        <taxon>Chelydridae</taxon>
        <taxon>Chelydra</taxon>
    </lineage>
</organism>
<reference evidence="3" key="1">
    <citation type="submission" date="2025-08" db="UniProtKB">
        <authorList>
            <consortium name="Ensembl"/>
        </authorList>
    </citation>
    <scope>IDENTIFICATION</scope>
</reference>
<name>A0A8C3SDX3_CHESE</name>
<dbReference type="PANTHER" id="PTHR47117:SF9">
    <property type="entry name" value="KINESIN-LIKE PROTEIN KIF1C ISOFORM X1"/>
    <property type="match status" value="1"/>
</dbReference>
<proteinExistence type="predicted"/>
<dbReference type="Ensembl" id="ENSCSRT00000012902.1">
    <property type="protein sequence ID" value="ENSCSRP00000012403.1"/>
    <property type="gene ID" value="ENSCSRG00000009354.1"/>
</dbReference>
<evidence type="ECO:0000313" key="3">
    <source>
        <dbReference type="Ensembl" id="ENSCSRP00000012403.1"/>
    </source>
</evidence>
<sequence>MAGASVKVAVRVRPFNSREISRDAKCVIQMQGKTTCKYPREAAWEHPSPGLASGRTSCRETGSRLNIAGASSTCYVWARELPRPRSAGPGSWEAF</sequence>
<dbReference type="GO" id="GO:0005524">
    <property type="term" value="F:ATP binding"/>
    <property type="evidence" value="ECO:0007669"/>
    <property type="project" value="UniProtKB-KW"/>
</dbReference>
<evidence type="ECO:0000256" key="1">
    <source>
        <dbReference type="ARBA" id="ARBA00022741"/>
    </source>
</evidence>
<dbReference type="Proteomes" id="UP000694403">
    <property type="component" value="Unplaced"/>
</dbReference>
<reference evidence="3" key="2">
    <citation type="submission" date="2025-09" db="UniProtKB">
        <authorList>
            <consortium name="Ensembl"/>
        </authorList>
    </citation>
    <scope>IDENTIFICATION</scope>
</reference>
<evidence type="ECO:0000256" key="2">
    <source>
        <dbReference type="ARBA" id="ARBA00022840"/>
    </source>
</evidence>
<dbReference type="InterPro" id="IPR036961">
    <property type="entry name" value="Kinesin_motor_dom_sf"/>
</dbReference>